<evidence type="ECO:0000313" key="3">
    <source>
        <dbReference type="Proteomes" id="UP000600080"/>
    </source>
</evidence>
<protein>
    <submittedName>
        <fullName evidence="2">Uncharacterized protein</fullName>
    </submittedName>
</protein>
<sequence length="61" mass="7138">MYRSELEIRVRHEELRRAADRQRLARSAVAGRDTAARPGGDEPERPVRARDRWARIRRATA</sequence>
<accession>A0ABQ2JLQ5</accession>
<dbReference type="RefSeq" id="WP_189100079.1">
    <property type="nucleotide sequence ID" value="NZ_BMND01000018.1"/>
</dbReference>
<organism evidence="2 3">
    <name type="scientific">Streptomyces kronopolitis</name>
    <dbReference type="NCBI Taxonomy" id="1612435"/>
    <lineage>
        <taxon>Bacteria</taxon>
        <taxon>Bacillati</taxon>
        <taxon>Actinomycetota</taxon>
        <taxon>Actinomycetes</taxon>
        <taxon>Kitasatosporales</taxon>
        <taxon>Streptomycetaceae</taxon>
        <taxon>Streptomyces</taxon>
    </lineage>
</organism>
<dbReference type="EMBL" id="BMND01000018">
    <property type="protein sequence ID" value="GGN50988.1"/>
    <property type="molecule type" value="Genomic_DNA"/>
</dbReference>
<proteinExistence type="predicted"/>
<evidence type="ECO:0000256" key="1">
    <source>
        <dbReference type="SAM" id="MobiDB-lite"/>
    </source>
</evidence>
<feature type="compositionally biased region" description="Basic and acidic residues" evidence="1">
    <location>
        <begin position="39"/>
        <end position="54"/>
    </location>
</feature>
<reference evidence="3" key="1">
    <citation type="journal article" date="2019" name="Int. J. Syst. Evol. Microbiol.">
        <title>The Global Catalogue of Microorganisms (GCM) 10K type strain sequencing project: providing services to taxonomists for standard genome sequencing and annotation.</title>
        <authorList>
            <consortium name="The Broad Institute Genomics Platform"/>
            <consortium name="The Broad Institute Genome Sequencing Center for Infectious Disease"/>
            <person name="Wu L."/>
            <person name="Ma J."/>
        </authorList>
    </citation>
    <scope>NUCLEOTIDE SEQUENCE [LARGE SCALE GENOMIC DNA]</scope>
    <source>
        <strain evidence="3">CGMCC 4.7323</strain>
    </source>
</reference>
<dbReference type="GeneID" id="301549782"/>
<comment type="caution">
    <text evidence="2">The sequence shown here is derived from an EMBL/GenBank/DDBJ whole genome shotgun (WGS) entry which is preliminary data.</text>
</comment>
<gene>
    <name evidence="2" type="ORF">GCM10012285_40520</name>
</gene>
<keyword evidence="3" id="KW-1185">Reference proteome</keyword>
<evidence type="ECO:0000313" key="2">
    <source>
        <dbReference type="EMBL" id="GGN50988.1"/>
    </source>
</evidence>
<feature type="region of interest" description="Disordered" evidence="1">
    <location>
        <begin position="20"/>
        <end position="61"/>
    </location>
</feature>
<name>A0ABQ2JLQ5_9ACTN</name>
<dbReference type="Proteomes" id="UP000600080">
    <property type="component" value="Unassembled WGS sequence"/>
</dbReference>